<organism evidence="2 3">
    <name type="scientific">Pterulicium gracile</name>
    <dbReference type="NCBI Taxonomy" id="1884261"/>
    <lineage>
        <taxon>Eukaryota</taxon>
        <taxon>Fungi</taxon>
        <taxon>Dikarya</taxon>
        <taxon>Basidiomycota</taxon>
        <taxon>Agaricomycotina</taxon>
        <taxon>Agaricomycetes</taxon>
        <taxon>Agaricomycetidae</taxon>
        <taxon>Agaricales</taxon>
        <taxon>Pleurotineae</taxon>
        <taxon>Pterulaceae</taxon>
        <taxon>Pterulicium</taxon>
    </lineage>
</organism>
<evidence type="ECO:0000313" key="2">
    <source>
        <dbReference type="EMBL" id="TFK98035.1"/>
    </source>
</evidence>
<reference evidence="2 3" key="1">
    <citation type="journal article" date="2019" name="Nat. Ecol. Evol.">
        <title>Megaphylogeny resolves global patterns of mushroom evolution.</title>
        <authorList>
            <person name="Varga T."/>
            <person name="Krizsan K."/>
            <person name="Foldi C."/>
            <person name="Dima B."/>
            <person name="Sanchez-Garcia M."/>
            <person name="Sanchez-Ramirez S."/>
            <person name="Szollosi G.J."/>
            <person name="Szarkandi J.G."/>
            <person name="Papp V."/>
            <person name="Albert L."/>
            <person name="Andreopoulos W."/>
            <person name="Angelini C."/>
            <person name="Antonin V."/>
            <person name="Barry K.W."/>
            <person name="Bougher N.L."/>
            <person name="Buchanan P."/>
            <person name="Buyck B."/>
            <person name="Bense V."/>
            <person name="Catcheside P."/>
            <person name="Chovatia M."/>
            <person name="Cooper J."/>
            <person name="Damon W."/>
            <person name="Desjardin D."/>
            <person name="Finy P."/>
            <person name="Geml J."/>
            <person name="Haridas S."/>
            <person name="Hughes K."/>
            <person name="Justo A."/>
            <person name="Karasinski D."/>
            <person name="Kautmanova I."/>
            <person name="Kiss B."/>
            <person name="Kocsube S."/>
            <person name="Kotiranta H."/>
            <person name="LaButti K.M."/>
            <person name="Lechner B.E."/>
            <person name="Liimatainen K."/>
            <person name="Lipzen A."/>
            <person name="Lukacs Z."/>
            <person name="Mihaltcheva S."/>
            <person name="Morgado L.N."/>
            <person name="Niskanen T."/>
            <person name="Noordeloos M.E."/>
            <person name="Ohm R.A."/>
            <person name="Ortiz-Santana B."/>
            <person name="Ovrebo C."/>
            <person name="Racz N."/>
            <person name="Riley R."/>
            <person name="Savchenko A."/>
            <person name="Shiryaev A."/>
            <person name="Soop K."/>
            <person name="Spirin V."/>
            <person name="Szebenyi C."/>
            <person name="Tomsovsky M."/>
            <person name="Tulloss R.E."/>
            <person name="Uehling J."/>
            <person name="Grigoriev I.V."/>
            <person name="Vagvolgyi C."/>
            <person name="Papp T."/>
            <person name="Martin F.M."/>
            <person name="Miettinen O."/>
            <person name="Hibbett D.S."/>
            <person name="Nagy L.G."/>
        </authorList>
    </citation>
    <scope>NUCLEOTIDE SEQUENCE [LARGE SCALE GENOMIC DNA]</scope>
    <source>
        <strain evidence="2 3">CBS 309.79</strain>
    </source>
</reference>
<accession>A0A5C3Q7I9</accession>
<gene>
    <name evidence="2" type="ORF">BDV98DRAFT_217202</name>
</gene>
<feature type="region of interest" description="Disordered" evidence="1">
    <location>
        <begin position="201"/>
        <end position="229"/>
    </location>
</feature>
<dbReference type="AlphaFoldDB" id="A0A5C3Q7I9"/>
<evidence type="ECO:0000256" key="1">
    <source>
        <dbReference type="SAM" id="MobiDB-lite"/>
    </source>
</evidence>
<name>A0A5C3Q7I9_9AGAR</name>
<dbReference type="EMBL" id="ML178842">
    <property type="protein sequence ID" value="TFK98035.1"/>
    <property type="molecule type" value="Genomic_DNA"/>
</dbReference>
<feature type="compositionally biased region" description="Polar residues" evidence="1">
    <location>
        <begin position="431"/>
        <end position="444"/>
    </location>
</feature>
<feature type="compositionally biased region" description="Low complexity" evidence="1">
    <location>
        <begin position="42"/>
        <end position="61"/>
    </location>
</feature>
<feature type="compositionally biased region" description="Polar residues" evidence="1">
    <location>
        <begin position="88"/>
        <end position="104"/>
    </location>
</feature>
<keyword evidence="3" id="KW-1185">Reference proteome</keyword>
<protein>
    <submittedName>
        <fullName evidence="2">Uncharacterized protein</fullName>
    </submittedName>
</protein>
<dbReference type="Proteomes" id="UP000305067">
    <property type="component" value="Unassembled WGS sequence"/>
</dbReference>
<sequence length="468" mass="50661">MSMTVISTTHHHGPHSDRETRMGLRRSATSFYGGTCSTTMPTASTSKSGGQSTTSSMASSSARRRTMPTSNSVDLDKATSRTGAKATATVSKQRTMAVGHNSTGVEGDQGQGIASTSAHRHEALDPVMGYKMGEGSGAQAETILRLDHNNCNNHDHNQPRTTASSHSLLSSTPITTTNSDSPAAMSGLSITQLARSFFGGGPPALYQPHNVEEEQEQEEDQEISHQYSPTPIIVRDFATRPLPKSSKSKPTPQPILSPEFFHPYHALGEYDMFILLSSERLLTGFPLPPKPMRRLLDLKLIPISDQKRWLPMDIQALHEYDLQCAKNLSRGREVVRRQKGLKRGFSFFGLFSSSSSAEEEGQWATNLPAYAGEKIMAPGKRGGAGQYPYVFPAWMEFPGGHPASGKGHLRQPSREERMDALCAPSNSIASAPSLSFSHPPTSSIMRKRGCELGTSASGSSGRRGGAFR</sequence>
<feature type="compositionally biased region" description="Polar residues" evidence="1">
    <location>
        <begin position="27"/>
        <end position="41"/>
    </location>
</feature>
<feature type="region of interest" description="Disordered" evidence="1">
    <location>
        <begin position="431"/>
        <end position="468"/>
    </location>
</feature>
<proteinExistence type="predicted"/>
<feature type="region of interest" description="Disordered" evidence="1">
    <location>
        <begin position="1"/>
        <end position="114"/>
    </location>
</feature>
<evidence type="ECO:0000313" key="3">
    <source>
        <dbReference type="Proteomes" id="UP000305067"/>
    </source>
</evidence>